<dbReference type="PANTHER" id="PTHR36842:SF1">
    <property type="entry name" value="PROTEIN TOLB"/>
    <property type="match status" value="1"/>
</dbReference>
<evidence type="ECO:0000256" key="4">
    <source>
        <dbReference type="ARBA" id="ARBA00022764"/>
    </source>
</evidence>
<evidence type="ECO:0000256" key="3">
    <source>
        <dbReference type="ARBA" id="ARBA00022729"/>
    </source>
</evidence>
<evidence type="ECO:0000256" key="2">
    <source>
        <dbReference type="ARBA" id="ARBA00009820"/>
    </source>
</evidence>
<comment type="caution">
    <text evidence="6">The sequence shown here is derived from an EMBL/GenBank/DDBJ whole genome shotgun (WGS) entry which is preliminary data.</text>
</comment>
<dbReference type="Pfam" id="PF04052">
    <property type="entry name" value="TolB_N"/>
    <property type="match status" value="1"/>
</dbReference>
<dbReference type="AlphaFoldDB" id="A0A7C1SED1"/>
<dbReference type="InterPro" id="IPR011042">
    <property type="entry name" value="6-blade_b-propeller_TolB-like"/>
</dbReference>
<dbReference type="InterPro" id="IPR011659">
    <property type="entry name" value="WD40"/>
</dbReference>
<evidence type="ECO:0000313" key="7">
    <source>
        <dbReference type="EMBL" id="HFJ54319.1"/>
    </source>
</evidence>
<dbReference type="SUPFAM" id="SSF52964">
    <property type="entry name" value="TolB, N-terminal domain"/>
    <property type="match status" value="1"/>
</dbReference>
<dbReference type="Pfam" id="PF07676">
    <property type="entry name" value="PD40"/>
    <property type="match status" value="5"/>
</dbReference>
<keyword evidence="4" id="KW-0574">Periplasm</keyword>
<dbReference type="NCBIfam" id="TIGR02800">
    <property type="entry name" value="propeller_TolB"/>
    <property type="match status" value="1"/>
</dbReference>
<protein>
    <submittedName>
        <fullName evidence="6">Tol-Pal system beta propeller repeat protein TolB</fullName>
    </submittedName>
</protein>
<feature type="domain" description="TolB N-terminal" evidence="5">
    <location>
        <begin position="39"/>
        <end position="140"/>
    </location>
</feature>
<name>A0A7C1SED1_UNCW3</name>
<organism evidence="6">
    <name type="scientific">candidate division WOR-3 bacterium</name>
    <dbReference type="NCBI Taxonomy" id="2052148"/>
    <lineage>
        <taxon>Bacteria</taxon>
        <taxon>Bacteria division WOR-3</taxon>
    </lineage>
</organism>
<evidence type="ECO:0000256" key="1">
    <source>
        <dbReference type="ARBA" id="ARBA00004418"/>
    </source>
</evidence>
<dbReference type="InterPro" id="IPR007195">
    <property type="entry name" value="TolB_N"/>
</dbReference>
<comment type="similarity">
    <text evidence="2">Belongs to the TolB family.</text>
</comment>
<evidence type="ECO:0000259" key="5">
    <source>
        <dbReference type="Pfam" id="PF04052"/>
    </source>
</evidence>
<sequence>MNSIALVCSWLVLAGQVPDTINRSPITADELWLKLTLSGSRRRLALVIADFTVPKGTKPDTARLTRQIQEVFTADLRFSLYFTFEEPESGKVYNFSTDPKKPDLKGWASTGAQVLICGDYQPRRGNPQLNLRLYDLASSRLIASKAYSLKPDWRWLAHQMADEVIKLLTGEEGISCTRIAFSRLVAPGNKELAAVDYDGANQAMLTGSGGLKLFPDWSPDGSRIAYCSYGTSALNCYLLELATKKVFLLSDRRGLNTTPAISPDGKSVALSMSFEGNSEIYLMDINGRNLRRLTTHPAIDISPTWAPNGRQLAFVSDRTGSPQIYIINVDGTDLHRLTFSGSYNTSPVWSPKGDLIAFVQRQPDGSNQICVTNILGDTYLQLTWQGNNEEPCWSPDGLHLAFASNRTGSWEIWTMDWNGTNQRQVTRTGGAFSPSWSPRLK</sequence>
<dbReference type="GO" id="GO:0042597">
    <property type="term" value="C:periplasmic space"/>
    <property type="evidence" value="ECO:0007669"/>
    <property type="project" value="UniProtKB-SubCell"/>
</dbReference>
<comment type="subcellular location">
    <subcellularLocation>
        <location evidence="1">Periplasm</location>
    </subcellularLocation>
</comment>
<dbReference type="PANTHER" id="PTHR36842">
    <property type="entry name" value="PROTEIN TOLB HOMOLOG"/>
    <property type="match status" value="1"/>
</dbReference>
<reference evidence="6" key="1">
    <citation type="journal article" date="2020" name="mSystems">
        <title>Genome- and Community-Level Interaction Insights into Carbon Utilization and Element Cycling Functions of Hydrothermarchaeota in Hydrothermal Sediment.</title>
        <authorList>
            <person name="Zhou Z."/>
            <person name="Liu Y."/>
            <person name="Xu W."/>
            <person name="Pan J."/>
            <person name="Luo Z.H."/>
            <person name="Li M."/>
        </authorList>
    </citation>
    <scope>NUCLEOTIDE SEQUENCE [LARGE SCALE GENOMIC DNA]</scope>
    <source>
        <strain evidence="6">SpSt-265</strain>
        <strain evidence="7">SpSt-465</strain>
    </source>
</reference>
<accession>A0A7C1SED1</accession>
<evidence type="ECO:0000313" key="6">
    <source>
        <dbReference type="EMBL" id="HEA87364.1"/>
    </source>
</evidence>
<dbReference type="GO" id="GO:0017038">
    <property type="term" value="P:protein import"/>
    <property type="evidence" value="ECO:0007669"/>
    <property type="project" value="InterPro"/>
</dbReference>
<dbReference type="Gene3D" id="2.120.10.30">
    <property type="entry name" value="TolB, C-terminal domain"/>
    <property type="match status" value="2"/>
</dbReference>
<dbReference type="EMBL" id="DSLG01000005">
    <property type="protein sequence ID" value="HEA87364.1"/>
    <property type="molecule type" value="Genomic_DNA"/>
</dbReference>
<dbReference type="SUPFAM" id="SSF69304">
    <property type="entry name" value="Tricorn protease N-terminal domain"/>
    <property type="match status" value="1"/>
</dbReference>
<dbReference type="Gene3D" id="3.40.50.10070">
    <property type="entry name" value="TolB, N-terminal domain"/>
    <property type="match status" value="1"/>
</dbReference>
<keyword evidence="3" id="KW-0732">Signal</keyword>
<gene>
    <name evidence="6" type="primary">tolB</name>
    <name evidence="6" type="ORF">ENP94_05045</name>
    <name evidence="7" type="ORF">ENS16_06480</name>
</gene>
<proteinExistence type="inferred from homology"/>
<dbReference type="InterPro" id="IPR014167">
    <property type="entry name" value="Tol-Pal_TolB"/>
</dbReference>
<dbReference type="EMBL" id="DSTU01000008">
    <property type="protein sequence ID" value="HFJ54319.1"/>
    <property type="molecule type" value="Genomic_DNA"/>
</dbReference>